<evidence type="ECO:0000256" key="2">
    <source>
        <dbReference type="ARBA" id="ARBA00022645"/>
    </source>
</evidence>
<dbReference type="GO" id="GO:0006508">
    <property type="term" value="P:proteolysis"/>
    <property type="evidence" value="ECO:0007669"/>
    <property type="project" value="UniProtKB-KW"/>
</dbReference>
<dbReference type="InterPro" id="IPR018202">
    <property type="entry name" value="Ser_caboxypep_ser_AS"/>
</dbReference>
<evidence type="ECO:0000256" key="6">
    <source>
        <dbReference type="ARBA" id="ARBA00023180"/>
    </source>
</evidence>
<keyword evidence="9" id="KW-1185">Reference proteome</keyword>
<feature type="signal peptide" evidence="7">
    <location>
        <begin position="1"/>
        <end position="16"/>
    </location>
</feature>
<dbReference type="AlphaFoldDB" id="A0A1R2AV61"/>
<dbReference type="EMBL" id="MPUH01001348">
    <property type="protein sequence ID" value="OMJ68335.1"/>
    <property type="molecule type" value="Genomic_DNA"/>
</dbReference>
<comment type="similarity">
    <text evidence="1 7">Belongs to the peptidase S10 family.</text>
</comment>
<dbReference type="InterPro" id="IPR001563">
    <property type="entry name" value="Peptidase_S10"/>
</dbReference>
<dbReference type="PROSITE" id="PS00131">
    <property type="entry name" value="CARBOXYPEPT_SER_SER"/>
    <property type="match status" value="1"/>
</dbReference>
<organism evidence="8 9">
    <name type="scientific">Stentor coeruleus</name>
    <dbReference type="NCBI Taxonomy" id="5963"/>
    <lineage>
        <taxon>Eukaryota</taxon>
        <taxon>Sar</taxon>
        <taxon>Alveolata</taxon>
        <taxon>Ciliophora</taxon>
        <taxon>Postciliodesmatophora</taxon>
        <taxon>Heterotrichea</taxon>
        <taxon>Heterotrichida</taxon>
        <taxon>Stentoridae</taxon>
        <taxon>Stentor</taxon>
    </lineage>
</organism>
<keyword evidence="3 7" id="KW-0645">Protease</keyword>
<dbReference type="SUPFAM" id="SSF53474">
    <property type="entry name" value="alpha/beta-Hydrolases"/>
    <property type="match status" value="1"/>
</dbReference>
<keyword evidence="5 7" id="KW-0378">Hydrolase</keyword>
<dbReference type="Gene3D" id="3.40.50.1820">
    <property type="entry name" value="alpha/beta hydrolase"/>
    <property type="match status" value="1"/>
</dbReference>
<evidence type="ECO:0000313" key="8">
    <source>
        <dbReference type="EMBL" id="OMJ68335.1"/>
    </source>
</evidence>
<dbReference type="PANTHER" id="PTHR11802:SF3">
    <property type="entry name" value="RETINOID-INDUCIBLE SERINE CARBOXYPEPTIDASE"/>
    <property type="match status" value="1"/>
</dbReference>
<sequence length="438" mass="49579">MVSKFYLVFLLYGVISSPVFNPEENFGDTDGPWNYLGVSGYAGTISMNPLTGSSLFYWLFEAIDGNITSDNLPLILWLQGGPGCSGSFGMLWEAISPITVNQNTNPLRTPLNQTWSTNYHIISVDFPYGAGYSTAYKSSDERNTTQDATYYLYKFLTILGGKYPQWFERPFYIFGESYGGHWVPGLAWNILQQNSLNKTGFIIPLKGIGIGDPWVDALTQSQTYSQYSLSASLINNNEFSIVNYFQNMVLVQLANNQTLQAEESWENTYNSVVEFSGGVNEYNVRQYGQYNEDSLITFMNLNSTKQMLNVDINLDWVSCNDTIYDYYKADIMNSSIIYFPYILSQGVNVMIYNGQDDLIVNSPGVENMMANIDWINAQDFEQASKIEWTVNDEIAGYVQTYDNLTFVLVLASGHMAPYDQPINIKDMVERFINGTGWN</sequence>
<feature type="chain" id="PRO_5011835171" description="Carboxypeptidase" evidence="7">
    <location>
        <begin position="17"/>
        <end position="438"/>
    </location>
</feature>
<name>A0A1R2AV61_9CILI</name>
<evidence type="ECO:0000256" key="1">
    <source>
        <dbReference type="ARBA" id="ARBA00009431"/>
    </source>
</evidence>
<dbReference type="EC" id="3.4.16.-" evidence="7"/>
<keyword evidence="6" id="KW-0325">Glycoprotein</keyword>
<dbReference type="OrthoDB" id="443318at2759"/>
<evidence type="ECO:0000313" key="9">
    <source>
        <dbReference type="Proteomes" id="UP000187209"/>
    </source>
</evidence>
<keyword evidence="4 7" id="KW-0732">Signal</keyword>
<gene>
    <name evidence="8" type="ORF">SteCoe_34254</name>
</gene>
<evidence type="ECO:0000256" key="7">
    <source>
        <dbReference type="RuleBase" id="RU361156"/>
    </source>
</evidence>
<dbReference type="InterPro" id="IPR029058">
    <property type="entry name" value="AB_hydrolase_fold"/>
</dbReference>
<dbReference type="Proteomes" id="UP000187209">
    <property type="component" value="Unassembled WGS sequence"/>
</dbReference>
<accession>A0A1R2AV61</accession>
<evidence type="ECO:0000256" key="5">
    <source>
        <dbReference type="ARBA" id="ARBA00022801"/>
    </source>
</evidence>
<proteinExistence type="inferred from homology"/>
<dbReference type="GO" id="GO:0004185">
    <property type="term" value="F:serine-type carboxypeptidase activity"/>
    <property type="evidence" value="ECO:0007669"/>
    <property type="project" value="UniProtKB-UniRule"/>
</dbReference>
<comment type="caution">
    <text evidence="8">The sequence shown here is derived from an EMBL/GenBank/DDBJ whole genome shotgun (WGS) entry which is preliminary data.</text>
</comment>
<keyword evidence="2 7" id="KW-0121">Carboxypeptidase</keyword>
<dbReference type="PRINTS" id="PR00724">
    <property type="entry name" value="CRBOXYPTASEC"/>
</dbReference>
<reference evidence="8 9" key="1">
    <citation type="submission" date="2016-11" db="EMBL/GenBank/DDBJ databases">
        <title>The macronuclear genome of Stentor coeruleus: a giant cell with tiny introns.</title>
        <authorList>
            <person name="Slabodnick M."/>
            <person name="Ruby J.G."/>
            <person name="Reiff S.B."/>
            <person name="Swart E.C."/>
            <person name="Gosai S."/>
            <person name="Prabakaran S."/>
            <person name="Witkowska E."/>
            <person name="Larue G.E."/>
            <person name="Fisher S."/>
            <person name="Freeman R.M."/>
            <person name="Gunawardena J."/>
            <person name="Chu W."/>
            <person name="Stover N.A."/>
            <person name="Gregory B.D."/>
            <person name="Nowacki M."/>
            <person name="Derisi J."/>
            <person name="Roy S.W."/>
            <person name="Marshall W.F."/>
            <person name="Sood P."/>
        </authorList>
    </citation>
    <scope>NUCLEOTIDE SEQUENCE [LARGE SCALE GENOMIC DNA]</scope>
    <source>
        <strain evidence="8">WM001</strain>
    </source>
</reference>
<protein>
    <recommendedName>
        <fullName evidence="7">Carboxypeptidase</fullName>
        <ecNumber evidence="7">3.4.16.-</ecNumber>
    </recommendedName>
</protein>
<dbReference type="Pfam" id="PF00450">
    <property type="entry name" value="Peptidase_S10"/>
    <property type="match status" value="1"/>
</dbReference>
<dbReference type="PANTHER" id="PTHR11802">
    <property type="entry name" value="SERINE PROTEASE FAMILY S10 SERINE CARBOXYPEPTIDASE"/>
    <property type="match status" value="1"/>
</dbReference>
<evidence type="ECO:0000256" key="3">
    <source>
        <dbReference type="ARBA" id="ARBA00022670"/>
    </source>
</evidence>
<evidence type="ECO:0000256" key="4">
    <source>
        <dbReference type="ARBA" id="ARBA00022729"/>
    </source>
</evidence>